<evidence type="ECO:0000313" key="2">
    <source>
        <dbReference type="Proteomes" id="UP000030111"/>
    </source>
</evidence>
<proteinExistence type="predicted"/>
<sequence>MKIIEAGSLRITLTEQGDDIRAVADDNAILLAGQSLAGAEKVILKNFHILYDIFRPYITDVVTANDIEHISLNITFYFTYMYSRWRIQYPEANYSLIISNNDCRGLTAADEIIHYFKKVDKANWRAKSACLLDMSTEEFDVFYYNREQFYNK</sequence>
<dbReference type="eggNOG" id="ENOG502ZPH1">
    <property type="taxonomic scope" value="Bacteria"/>
</dbReference>
<reference evidence="1 2" key="1">
    <citation type="submission" date="2013-09" db="EMBL/GenBank/DDBJ databases">
        <authorList>
            <person name="Zeng Z."/>
            <person name="Chen C."/>
        </authorList>
    </citation>
    <scope>NUCLEOTIDE SEQUENCE [LARGE SCALE GENOMIC DNA]</scope>
    <source>
        <strain evidence="1 2">WB 4.1-42</strain>
    </source>
</reference>
<name>A0A0A2MT30_9FLAO</name>
<dbReference type="AlphaFoldDB" id="A0A0A2MT30"/>
<gene>
    <name evidence="1" type="ORF">Q766_01080</name>
</gene>
<dbReference type="Proteomes" id="UP000030111">
    <property type="component" value="Unassembled WGS sequence"/>
</dbReference>
<dbReference type="RefSeq" id="WP_026992117.1">
    <property type="nucleotide sequence ID" value="NZ_JRLY01000001.1"/>
</dbReference>
<accession>A0A0A2MT30</accession>
<dbReference type="EMBL" id="JRLY01000001">
    <property type="protein sequence ID" value="KGO94736.1"/>
    <property type="molecule type" value="Genomic_DNA"/>
</dbReference>
<protein>
    <submittedName>
        <fullName evidence="1">Uncharacterized protein</fullName>
    </submittedName>
</protein>
<evidence type="ECO:0000313" key="1">
    <source>
        <dbReference type="EMBL" id="KGO94736.1"/>
    </source>
</evidence>
<comment type="caution">
    <text evidence="1">The sequence shown here is derived from an EMBL/GenBank/DDBJ whole genome shotgun (WGS) entry which is preliminary data.</text>
</comment>
<keyword evidence="2" id="KW-1185">Reference proteome</keyword>
<organism evidence="1 2">
    <name type="scientific">Flavobacterium subsaxonicum WB 4.1-42 = DSM 21790</name>
    <dbReference type="NCBI Taxonomy" id="1121898"/>
    <lineage>
        <taxon>Bacteria</taxon>
        <taxon>Pseudomonadati</taxon>
        <taxon>Bacteroidota</taxon>
        <taxon>Flavobacteriia</taxon>
        <taxon>Flavobacteriales</taxon>
        <taxon>Flavobacteriaceae</taxon>
        <taxon>Flavobacterium</taxon>
    </lineage>
</organism>
<dbReference type="STRING" id="1121898.GCA_000422725_00689"/>